<dbReference type="OrthoDB" id="198115at2"/>
<reference evidence="2" key="1">
    <citation type="submission" date="2018-07" db="EMBL/GenBank/DDBJ databases">
        <title>Streptacidiphilus bronchialis DSM 106435 chromosome.</title>
        <authorList>
            <person name="Batra D."/>
            <person name="Gulvik C.A."/>
        </authorList>
    </citation>
    <scope>NUCLEOTIDE SEQUENCE [LARGE SCALE GENOMIC DNA]</scope>
    <source>
        <strain evidence="2">DSM 106435</strain>
    </source>
</reference>
<keyword evidence="2" id="KW-1185">Reference proteome</keyword>
<keyword evidence="1" id="KW-0547">Nucleotide-binding</keyword>
<sequence>MTSDTTAPSTLTFALVGGFAGSGKSEAGKLLAASTGWAMLDKDTLTRPLTEQLLVAFGSDPDDRHSDVYTERVRPLEYDCLLKAVWENLECGISVVAVAPFIREATDSQWMARVVRRCRRLGVRFETFWIDSDADSMRERLTSRNASRDTWKLTHWSTYLSGMDLGLRPVLDHHLIDNRIAAVRPLAEQVESAAQRLQVAA</sequence>
<dbReference type="RefSeq" id="WP_111493769.1">
    <property type="nucleotide sequence ID" value="NZ_CP031264.1"/>
</dbReference>
<evidence type="ECO:0000313" key="2">
    <source>
        <dbReference type="Proteomes" id="UP000249340"/>
    </source>
</evidence>
<dbReference type="Gene3D" id="3.40.50.300">
    <property type="entry name" value="P-loop containing nucleotide triphosphate hydrolases"/>
    <property type="match status" value="1"/>
</dbReference>
<dbReference type="EMBL" id="CP031264">
    <property type="protein sequence ID" value="AXI76828.1"/>
    <property type="molecule type" value="Genomic_DNA"/>
</dbReference>
<keyword evidence="1" id="KW-0067">ATP-binding</keyword>
<evidence type="ECO:0000313" key="1">
    <source>
        <dbReference type="EMBL" id="AXI76828.1"/>
    </source>
</evidence>
<dbReference type="InterPro" id="IPR027417">
    <property type="entry name" value="P-loop_NTPase"/>
</dbReference>
<dbReference type="GO" id="GO:0005524">
    <property type="term" value="F:ATP binding"/>
    <property type="evidence" value="ECO:0007669"/>
    <property type="project" value="UniProtKB-KW"/>
</dbReference>
<dbReference type="Proteomes" id="UP000249340">
    <property type="component" value="Chromosome"/>
</dbReference>
<name>A0A345SSX3_9ACTN</name>
<dbReference type="Pfam" id="PF13671">
    <property type="entry name" value="AAA_33"/>
    <property type="match status" value="1"/>
</dbReference>
<gene>
    <name evidence="1" type="ORF">C7M71_004510</name>
</gene>
<proteinExistence type="predicted"/>
<organism evidence="1 2">
    <name type="scientific">Peterkaempfera bronchialis</name>
    <dbReference type="NCBI Taxonomy" id="2126346"/>
    <lineage>
        <taxon>Bacteria</taxon>
        <taxon>Bacillati</taxon>
        <taxon>Actinomycetota</taxon>
        <taxon>Actinomycetes</taxon>
        <taxon>Kitasatosporales</taxon>
        <taxon>Streptomycetaceae</taxon>
        <taxon>Peterkaempfera</taxon>
    </lineage>
</organism>
<dbReference type="AlphaFoldDB" id="A0A345SSX3"/>
<protein>
    <submittedName>
        <fullName evidence="1">ATP-binding protein</fullName>
    </submittedName>
</protein>
<dbReference type="SUPFAM" id="SSF52540">
    <property type="entry name" value="P-loop containing nucleoside triphosphate hydrolases"/>
    <property type="match status" value="1"/>
</dbReference>
<accession>A0A345SSX3</accession>
<dbReference type="KEGG" id="stri:C7M71_004510"/>